<keyword evidence="1" id="KW-0472">Membrane</keyword>
<protein>
    <submittedName>
        <fullName evidence="5">EAL domain-containing protein</fullName>
    </submittedName>
</protein>
<gene>
    <name evidence="5" type="ORF">WAE96_04080</name>
</gene>
<dbReference type="InterPro" id="IPR035965">
    <property type="entry name" value="PAS-like_dom_sf"/>
</dbReference>
<dbReference type="InterPro" id="IPR000160">
    <property type="entry name" value="GGDEF_dom"/>
</dbReference>
<dbReference type="InterPro" id="IPR013656">
    <property type="entry name" value="PAS_4"/>
</dbReference>
<dbReference type="PROSITE" id="PS50887">
    <property type="entry name" value="GGDEF"/>
    <property type="match status" value="1"/>
</dbReference>
<evidence type="ECO:0000313" key="5">
    <source>
        <dbReference type="EMBL" id="MEI4548890.1"/>
    </source>
</evidence>
<dbReference type="SUPFAM" id="SSF141868">
    <property type="entry name" value="EAL domain-like"/>
    <property type="match status" value="1"/>
</dbReference>
<dbReference type="SMART" id="SM00267">
    <property type="entry name" value="GGDEF"/>
    <property type="match status" value="1"/>
</dbReference>
<dbReference type="Pfam" id="PF00990">
    <property type="entry name" value="GGDEF"/>
    <property type="match status" value="1"/>
</dbReference>
<dbReference type="SMART" id="SM00091">
    <property type="entry name" value="PAS"/>
    <property type="match status" value="2"/>
</dbReference>
<dbReference type="RefSeq" id="WP_100912948.1">
    <property type="nucleotide sequence ID" value="NZ_CP023398.1"/>
</dbReference>
<dbReference type="CDD" id="cd01948">
    <property type="entry name" value="EAL"/>
    <property type="match status" value="1"/>
</dbReference>
<dbReference type="SUPFAM" id="SSF55073">
    <property type="entry name" value="Nucleotide cyclase"/>
    <property type="match status" value="1"/>
</dbReference>
<reference evidence="5 6" key="1">
    <citation type="submission" date="2023-12" db="EMBL/GenBank/DDBJ databases">
        <title>Friends and Foes: Symbiotic and Algicidal bacterial influence on Karenia brevis blooms.</title>
        <authorList>
            <person name="Fei C."/>
            <person name="Mohamed A.R."/>
            <person name="Booker A."/>
            <person name="Arshad M."/>
            <person name="Klass S."/>
            <person name="Ahn S."/>
            <person name="Gilbert P.M."/>
            <person name="Heil C.A."/>
            <person name="Martinez J.M."/>
            <person name="Amin S.A."/>
        </authorList>
    </citation>
    <scope>NUCLEOTIDE SEQUENCE [LARGE SCALE GENOMIC DNA]</scope>
    <source>
        <strain evidence="5 6">CE15</strain>
    </source>
</reference>
<dbReference type="InterPro" id="IPR035919">
    <property type="entry name" value="EAL_sf"/>
</dbReference>
<feature type="domain" description="GGDEF" evidence="4">
    <location>
        <begin position="335"/>
        <end position="468"/>
    </location>
</feature>
<evidence type="ECO:0000259" key="4">
    <source>
        <dbReference type="PROSITE" id="PS50887"/>
    </source>
</evidence>
<dbReference type="InterPro" id="IPR013655">
    <property type="entry name" value="PAS_fold_3"/>
</dbReference>
<dbReference type="EMBL" id="JBAWKS010000001">
    <property type="protein sequence ID" value="MEI4548890.1"/>
    <property type="molecule type" value="Genomic_DNA"/>
</dbReference>
<feature type="domain" description="PAC" evidence="2">
    <location>
        <begin position="254"/>
        <end position="307"/>
    </location>
</feature>
<dbReference type="InterPro" id="IPR001633">
    <property type="entry name" value="EAL_dom"/>
</dbReference>
<dbReference type="CDD" id="cd01949">
    <property type="entry name" value="GGDEF"/>
    <property type="match status" value="1"/>
</dbReference>
<dbReference type="PROSITE" id="PS50113">
    <property type="entry name" value="PAC"/>
    <property type="match status" value="1"/>
</dbReference>
<dbReference type="PROSITE" id="PS50883">
    <property type="entry name" value="EAL"/>
    <property type="match status" value="1"/>
</dbReference>
<dbReference type="Gene3D" id="3.30.70.270">
    <property type="match status" value="1"/>
</dbReference>
<evidence type="ECO:0000259" key="3">
    <source>
        <dbReference type="PROSITE" id="PS50883"/>
    </source>
</evidence>
<dbReference type="CDD" id="cd00130">
    <property type="entry name" value="PAS"/>
    <property type="match status" value="1"/>
</dbReference>
<evidence type="ECO:0000313" key="6">
    <source>
        <dbReference type="Proteomes" id="UP001382455"/>
    </source>
</evidence>
<dbReference type="InterPro" id="IPR000014">
    <property type="entry name" value="PAS"/>
</dbReference>
<feature type="transmembrane region" description="Helical" evidence="1">
    <location>
        <begin position="33"/>
        <end position="54"/>
    </location>
</feature>
<dbReference type="Gene3D" id="3.20.20.450">
    <property type="entry name" value="EAL domain"/>
    <property type="match status" value="1"/>
</dbReference>
<evidence type="ECO:0000256" key="1">
    <source>
        <dbReference type="SAM" id="Phobius"/>
    </source>
</evidence>
<dbReference type="NCBIfam" id="TIGR00229">
    <property type="entry name" value="sensory_box"/>
    <property type="match status" value="2"/>
</dbReference>
<dbReference type="InterPro" id="IPR052155">
    <property type="entry name" value="Biofilm_reg_signaling"/>
</dbReference>
<dbReference type="NCBIfam" id="TIGR00254">
    <property type="entry name" value="GGDEF"/>
    <property type="match status" value="1"/>
</dbReference>
<name>A0ABU8EQ15_9GAMM</name>
<dbReference type="InterPro" id="IPR029787">
    <property type="entry name" value="Nucleotide_cyclase"/>
</dbReference>
<dbReference type="SUPFAM" id="SSF55785">
    <property type="entry name" value="PYP-like sensor domain (PAS domain)"/>
    <property type="match status" value="2"/>
</dbReference>
<dbReference type="Pfam" id="PF08447">
    <property type="entry name" value="PAS_3"/>
    <property type="match status" value="1"/>
</dbReference>
<dbReference type="Pfam" id="PF08448">
    <property type="entry name" value="PAS_4"/>
    <property type="match status" value="1"/>
</dbReference>
<dbReference type="InterPro" id="IPR000700">
    <property type="entry name" value="PAS-assoc_C"/>
</dbReference>
<feature type="domain" description="EAL" evidence="3">
    <location>
        <begin position="476"/>
        <end position="729"/>
    </location>
</feature>
<sequence length="749" mass="84781">MPNKIIKIIAGFTGLFTAFSSDAHQPTLLDSKLVIPLALATLSLLIALVAVLRLRRSQLALKRSEHRFKNSILASGDAVWDWHISEHRLERINDGLFNAIDHTPDLPPNKSNIHPSDLPHVEQILKKHLSGEISHFEASYRAKDANGDWRWVLDKGRVIETDADLKPLRMMGTVKDIGSVKQTQERLNLLANCIENLSDPIVIFDANFNIVEVNQAYLSYFGGTTANHIGTPYRLPGYDKTKTSQLYKAIQKKSHWHKELTFSKDKQSTFFSLSIDRIDNKKSNLRHYIAVYNDVTDNKQTELALQKLTNRDRLTGLPNRNQFFSNMKSLVGSKNRHALLVFDLDNFKKINDSLGHHAGDILLCRLASRLSKRTRERDQFYRLGGDEFALVMQNTNDIHTITQAAKSFLALIEAPFHMSGHELVITSSVGIVLFPEDGNTPELLLKNADTAMYHAKQHGNRYLFFNDAMNRQAVKRLQIENLIRYGLKEDHFKVFYQPKMDINSGELVGMEALVRFITPNKGLISPAQFIPIAEETGQIVEVGEVVLEKACRDVKDWINRGLFDGRVAVNLSAKQFMQPDLIGSIDKILKREGLASYYLELEITEGTIMEDPKDAIRIMNTLSARGIHLAIDDFGTGYSSLAYLKQFPLNTLKVDKAFIDDMGNEKGKNMVDSIVTIAHNLGLSVVAEGVEYEDQVEQLKELNCATVQGYFYSKPLSHEQFEQFLLARCKEAHLPPRDLEQEVKLSLVQ</sequence>
<proteinExistence type="predicted"/>
<comment type="caution">
    <text evidence="5">The sequence shown here is derived from an EMBL/GenBank/DDBJ whole genome shotgun (WGS) entry which is preliminary data.</text>
</comment>
<evidence type="ECO:0000259" key="2">
    <source>
        <dbReference type="PROSITE" id="PS50113"/>
    </source>
</evidence>
<keyword evidence="1" id="KW-1133">Transmembrane helix</keyword>
<accession>A0ABU8EQ15</accession>
<dbReference type="Gene3D" id="3.30.450.20">
    <property type="entry name" value="PAS domain"/>
    <property type="match status" value="2"/>
</dbReference>
<dbReference type="InterPro" id="IPR043128">
    <property type="entry name" value="Rev_trsase/Diguanyl_cyclase"/>
</dbReference>
<dbReference type="PANTHER" id="PTHR44757">
    <property type="entry name" value="DIGUANYLATE CYCLASE DGCP"/>
    <property type="match status" value="1"/>
</dbReference>
<dbReference type="Proteomes" id="UP001382455">
    <property type="component" value="Unassembled WGS sequence"/>
</dbReference>
<organism evidence="5 6">
    <name type="scientific">Pseudoalteromonas spongiae</name>
    <dbReference type="NCBI Taxonomy" id="298657"/>
    <lineage>
        <taxon>Bacteria</taxon>
        <taxon>Pseudomonadati</taxon>
        <taxon>Pseudomonadota</taxon>
        <taxon>Gammaproteobacteria</taxon>
        <taxon>Alteromonadales</taxon>
        <taxon>Pseudoalteromonadaceae</taxon>
        <taxon>Pseudoalteromonas</taxon>
    </lineage>
</organism>
<dbReference type="PANTHER" id="PTHR44757:SF2">
    <property type="entry name" value="BIOFILM ARCHITECTURE MAINTENANCE PROTEIN MBAA"/>
    <property type="match status" value="1"/>
</dbReference>
<keyword evidence="6" id="KW-1185">Reference proteome</keyword>
<dbReference type="SMART" id="SM00052">
    <property type="entry name" value="EAL"/>
    <property type="match status" value="1"/>
</dbReference>
<keyword evidence="1" id="KW-0812">Transmembrane</keyword>
<dbReference type="Pfam" id="PF00563">
    <property type="entry name" value="EAL"/>
    <property type="match status" value="1"/>
</dbReference>